<reference evidence="2" key="1">
    <citation type="journal article" date="2020" name="New Phytol.">
        <title>Comparative genomics reveals dynamic genome evolution in host specialist ectomycorrhizal fungi.</title>
        <authorList>
            <person name="Lofgren L.A."/>
            <person name="Nguyen N.H."/>
            <person name="Vilgalys R."/>
            <person name="Ruytinx J."/>
            <person name="Liao H.L."/>
            <person name="Branco S."/>
            <person name="Kuo A."/>
            <person name="LaButti K."/>
            <person name="Lipzen A."/>
            <person name="Andreopoulos W."/>
            <person name="Pangilinan J."/>
            <person name="Riley R."/>
            <person name="Hundley H."/>
            <person name="Na H."/>
            <person name="Barry K."/>
            <person name="Grigoriev I.V."/>
            <person name="Stajich J.E."/>
            <person name="Kennedy P.G."/>
        </authorList>
    </citation>
    <scope>NUCLEOTIDE SEQUENCE</scope>
    <source>
        <strain evidence="2">MN1</strain>
    </source>
</reference>
<dbReference type="EMBL" id="JABBWG010000009">
    <property type="protein sequence ID" value="KAG1819825.1"/>
    <property type="molecule type" value="Genomic_DNA"/>
</dbReference>
<evidence type="ECO:0000313" key="2">
    <source>
        <dbReference type="EMBL" id="KAG1819825.1"/>
    </source>
</evidence>
<dbReference type="Proteomes" id="UP000807769">
    <property type="component" value="Unassembled WGS sequence"/>
</dbReference>
<feature type="non-terminal residue" evidence="2">
    <location>
        <position position="1"/>
    </location>
</feature>
<dbReference type="OrthoDB" id="3232711at2759"/>
<proteinExistence type="predicted"/>
<name>A0A9P7EF70_9AGAM</name>
<organism evidence="2 3">
    <name type="scientific">Suillus subaureus</name>
    <dbReference type="NCBI Taxonomy" id="48587"/>
    <lineage>
        <taxon>Eukaryota</taxon>
        <taxon>Fungi</taxon>
        <taxon>Dikarya</taxon>
        <taxon>Basidiomycota</taxon>
        <taxon>Agaricomycotina</taxon>
        <taxon>Agaricomycetes</taxon>
        <taxon>Agaricomycetidae</taxon>
        <taxon>Boletales</taxon>
        <taxon>Suillineae</taxon>
        <taxon>Suillaceae</taxon>
        <taxon>Suillus</taxon>
    </lineage>
</organism>
<evidence type="ECO:0000313" key="1">
    <source>
        <dbReference type="EMBL" id="KAG1795894.1"/>
    </source>
</evidence>
<accession>A0A9P7EF70</accession>
<dbReference type="GeneID" id="64624653"/>
<dbReference type="EMBL" id="JABBWG010000295">
    <property type="protein sequence ID" value="KAG1795894.1"/>
    <property type="molecule type" value="Genomic_DNA"/>
</dbReference>
<dbReference type="AlphaFoldDB" id="A0A9P7EF70"/>
<sequence length="66" mass="7972">YDCWSEELKLVQHEMYWTVQWFQNQELEWRARADESIKNGHRAYAEKQASMWAEFAAEGIKSFQGK</sequence>
<evidence type="ECO:0000313" key="3">
    <source>
        <dbReference type="Proteomes" id="UP000807769"/>
    </source>
</evidence>
<keyword evidence="3" id="KW-1185">Reference proteome</keyword>
<protein>
    <submittedName>
        <fullName evidence="2">Uncharacterized protein</fullName>
    </submittedName>
</protein>
<dbReference type="RefSeq" id="XP_041195360.1">
    <property type="nucleotide sequence ID" value="XM_041330636.1"/>
</dbReference>
<comment type="caution">
    <text evidence="2">The sequence shown here is derived from an EMBL/GenBank/DDBJ whole genome shotgun (WGS) entry which is preliminary data.</text>
</comment>
<gene>
    <name evidence="2" type="ORF">BJ212DRAFT_1267161</name>
    <name evidence="1" type="ORF">BJ212DRAFT_1291016</name>
</gene>